<dbReference type="Proteomes" id="UP000248198">
    <property type="component" value="Unassembled WGS sequence"/>
</dbReference>
<protein>
    <submittedName>
        <fullName evidence="3">Thiol-disulfide isomerase/thioredoxin</fullName>
    </submittedName>
</protein>
<keyword evidence="4" id="KW-1185">Reference proteome</keyword>
<feature type="signal peptide" evidence="1">
    <location>
        <begin position="1"/>
        <end position="21"/>
    </location>
</feature>
<dbReference type="CDD" id="cd02966">
    <property type="entry name" value="TlpA_like_family"/>
    <property type="match status" value="1"/>
</dbReference>
<dbReference type="Pfam" id="PF08534">
    <property type="entry name" value="Redoxin"/>
    <property type="match status" value="1"/>
</dbReference>
<comment type="caution">
    <text evidence="3">The sequence shown here is derived from an EMBL/GenBank/DDBJ whole genome shotgun (WGS) entry which is preliminary data.</text>
</comment>
<dbReference type="Gene3D" id="3.40.30.10">
    <property type="entry name" value="Glutaredoxin"/>
    <property type="match status" value="1"/>
</dbReference>
<accession>A0A318UI45</accession>
<keyword evidence="3" id="KW-0413">Isomerase</keyword>
<dbReference type="OrthoDB" id="793244at2"/>
<dbReference type="InterPro" id="IPR036249">
    <property type="entry name" value="Thioredoxin-like_sf"/>
</dbReference>
<organism evidence="3 4">
    <name type="scientific">Pedobacter nutrimenti</name>
    <dbReference type="NCBI Taxonomy" id="1241337"/>
    <lineage>
        <taxon>Bacteria</taxon>
        <taxon>Pseudomonadati</taxon>
        <taxon>Bacteroidota</taxon>
        <taxon>Sphingobacteriia</taxon>
        <taxon>Sphingobacteriales</taxon>
        <taxon>Sphingobacteriaceae</taxon>
        <taxon>Pedobacter</taxon>
    </lineage>
</organism>
<dbReference type="GO" id="GO:0016491">
    <property type="term" value="F:oxidoreductase activity"/>
    <property type="evidence" value="ECO:0007669"/>
    <property type="project" value="InterPro"/>
</dbReference>
<dbReference type="InterPro" id="IPR050553">
    <property type="entry name" value="Thioredoxin_ResA/DsbE_sf"/>
</dbReference>
<evidence type="ECO:0000313" key="4">
    <source>
        <dbReference type="Proteomes" id="UP000248198"/>
    </source>
</evidence>
<gene>
    <name evidence="3" type="ORF">B0O44_102682</name>
</gene>
<evidence type="ECO:0000313" key="3">
    <source>
        <dbReference type="EMBL" id="PYF76126.1"/>
    </source>
</evidence>
<dbReference type="InterPro" id="IPR013740">
    <property type="entry name" value="Redoxin"/>
</dbReference>
<evidence type="ECO:0000259" key="2">
    <source>
        <dbReference type="PROSITE" id="PS51352"/>
    </source>
</evidence>
<dbReference type="PANTHER" id="PTHR42852:SF13">
    <property type="entry name" value="PROTEIN DIPZ"/>
    <property type="match status" value="1"/>
</dbReference>
<dbReference type="SUPFAM" id="SSF52833">
    <property type="entry name" value="Thioredoxin-like"/>
    <property type="match status" value="1"/>
</dbReference>
<feature type="chain" id="PRO_5016290734" evidence="1">
    <location>
        <begin position="22"/>
        <end position="449"/>
    </location>
</feature>
<sequence>MKTKPIVWLSLCLLFCKVGFTQTNSPNVSPIKIGDKVPDYPLTNLLNYPSPAVKLNGFNNKILILDFWNFTCSACIGSWPKLLKLQKEFQDQVQIVLVNTEQSDTNKVKDFVRKREKAFGYKMDLLMANGDKQLRVLFPHYSLPHVVWVDKSGTVKYITGGPELNELTIRKTIANDNMNLVTKTDERVSADFSKPLFINGNGVGADNGANAIFTSIINPYSADIPTYAGFYTNDHLSYGYISNHSILAMIRVLWGGEWHEWAADKTPVSFPAAKTVIEMNDSTKIINSKDGSRSSRYTIQLRIAKNVSVENLQKKMLADLEQYFGFTTLKEKRTKKCLILSRNKHPLTIYQNGKKRDVITKFKLDINNVSVPQLLNLLGSRLASFNVNLGRYPIIDETNFTGLLGTINFDGSNMEDINLVSQMLSKHGLEFSLQEREVDVLVIRDNDNL</sequence>
<feature type="domain" description="Thioredoxin" evidence="2">
    <location>
        <begin position="31"/>
        <end position="178"/>
    </location>
</feature>
<dbReference type="GO" id="GO:0016853">
    <property type="term" value="F:isomerase activity"/>
    <property type="evidence" value="ECO:0007669"/>
    <property type="project" value="UniProtKB-KW"/>
</dbReference>
<proteinExistence type="predicted"/>
<dbReference type="RefSeq" id="WP_110829081.1">
    <property type="nucleotide sequence ID" value="NZ_QKLU01000002.1"/>
</dbReference>
<reference evidence="3 4" key="1">
    <citation type="submission" date="2018-06" db="EMBL/GenBank/DDBJ databases">
        <title>Genomic Encyclopedia of Archaeal and Bacterial Type Strains, Phase II (KMG-II): from individual species to whole genera.</title>
        <authorList>
            <person name="Goeker M."/>
        </authorList>
    </citation>
    <scope>NUCLEOTIDE SEQUENCE [LARGE SCALE GENOMIC DNA]</scope>
    <source>
        <strain evidence="3 4">DSM 27372</strain>
    </source>
</reference>
<dbReference type="PROSITE" id="PS51352">
    <property type="entry name" value="THIOREDOXIN_2"/>
    <property type="match status" value="1"/>
</dbReference>
<dbReference type="InterPro" id="IPR013766">
    <property type="entry name" value="Thioredoxin_domain"/>
</dbReference>
<evidence type="ECO:0000256" key="1">
    <source>
        <dbReference type="SAM" id="SignalP"/>
    </source>
</evidence>
<keyword evidence="1" id="KW-0732">Signal</keyword>
<dbReference type="AlphaFoldDB" id="A0A318UI45"/>
<dbReference type="EMBL" id="QKLU01000002">
    <property type="protein sequence ID" value="PYF76126.1"/>
    <property type="molecule type" value="Genomic_DNA"/>
</dbReference>
<name>A0A318UI45_9SPHI</name>
<dbReference type="PANTHER" id="PTHR42852">
    <property type="entry name" value="THIOL:DISULFIDE INTERCHANGE PROTEIN DSBE"/>
    <property type="match status" value="1"/>
</dbReference>